<dbReference type="PANTHER" id="PTHR11138">
    <property type="entry name" value="METHIONYL-TRNA FORMYLTRANSFERASE"/>
    <property type="match status" value="1"/>
</dbReference>
<evidence type="ECO:0000256" key="3">
    <source>
        <dbReference type="ARBA" id="ARBA00022679"/>
    </source>
</evidence>
<dbReference type="InterPro" id="IPR002376">
    <property type="entry name" value="Formyl_transf_N"/>
</dbReference>
<dbReference type="Pfam" id="PF02911">
    <property type="entry name" value="Formyl_trans_C"/>
    <property type="match status" value="1"/>
</dbReference>
<dbReference type="PANTHER" id="PTHR11138:SF5">
    <property type="entry name" value="METHIONYL-TRNA FORMYLTRANSFERASE, MITOCHONDRIAL"/>
    <property type="match status" value="1"/>
</dbReference>
<dbReference type="InterPro" id="IPR005794">
    <property type="entry name" value="Fmt"/>
</dbReference>
<dbReference type="InterPro" id="IPR005793">
    <property type="entry name" value="Formyl_trans_C"/>
</dbReference>
<dbReference type="InterPro" id="IPR036477">
    <property type="entry name" value="Formyl_transf_N_sf"/>
</dbReference>
<feature type="domain" description="Formyl transferase C-terminal" evidence="7">
    <location>
        <begin position="202"/>
        <end position="255"/>
    </location>
</feature>
<dbReference type="EC" id="2.1.2.9" evidence="2 5"/>
<comment type="caution">
    <text evidence="8">The sequence shown here is derived from an EMBL/GenBank/DDBJ whole genome shotgun (WGS) entry which is preliminary data.</text>
</comment>
<evidence type="ECO:0000313" key="9">
    <source>
        <dbReference type="Proteomes" id="UP000229344"/>
    </source>
</evidence>
<dbReference type="HAMAP" id="MF_00182">
    <property type="entry name" value="Formyl_trans"/>
    <property type="match status" value="1"/>
</dbReference>
<dbReference type="SUPFAM" id="SSF53328">
    <property type="entry name" value="Formyltransferase"/>
    <property type="match status" value="1"/>
</dbReference>
<feature type="binding site" evidence="5">
    <location>
        <begin position="108"/>
        <end position="111"/>
    </location>
    <ligand>
        <name>(6S)-5,6,7,8-tetrahydrofolate</name>
        <dbReference type="ChEBI" id="CHEBI:57453"/>
    </ligand>
</feature>
<name>A0A2H0UD75_9BACT</name>
<dbReference type="CDD" id="cd08646">
    <property type="entry name" value="FMT_core_Met-tRNA-FMT_N"/>
    <property type="match status" value="1"/>
</dbReference>
<keyword evidence="4 5" id="KW-0648">Protein biosynthesis</keyword>
<evidence type="ECO:0000313" key="8">
    <source>
        <dbReference type="EMBL" id="PIR84374.1"/>
    </source>
</evidence>
<evidence type="ECO:0000259" key="6">
    <source>
        <dbReference type="Pfam" id="PF00551"/>
    </source>
</evidence>
<dbReference type="NCBIfam" id="TIGR00460">
    <property type="entry name" value="fmt"/>
    <property type="match status" value="1"/>
</dbReference>
<evidence type="ECO:0000256" key="1">
    <source>
        <dbReference type="ARBA" id="ARBA00010699"/>
    </source>
</evidence>
<evidence type="ECO:0000256" key="5">
    <source>
        <dbReference type="HAMAP-Rule" id="MF_00182"/>
    </source>
</evidence>
<dbReference type="AlphaFoldDB" id="A0A2H0UD75"/>
<keyword evidence="3 5" id="KW-0808">Transferase</keyword>
<evidence type="ECO:0000256" key="4">
    <source>
        <dbReference type="ARBA" id="ARBA00022917"/>
    </source>
</evidence>
<organism evidence="8 9">
    <name type="scientific">Candidatus Kaiserbacteria bacterium CG10_big_fil_rev_8_21_14_0_10_47_16</name>
    <dbReference type="NCBI Taxonomy" id="1974608"/>
    <lineage>
        <taxon>Bacteria</taxon>
        <taxon>Candidatus Kaiseribacteriota</taxon>
    </lineage>
</organism>
<accession>A0A2H0UD75</accession>
<dbReference type="SUPFAM" id="SSF50486">
    <property type="entry name" value="FMT C-terminal domain-like"/>
    <property type="match status" value="1"/>
</dbReference>
<comment type="similarity">
    <text evidence="1 5">Belongs to the Fmt family.</text>
</comment>
<dbReference type="InterPro" id="IPR011034">
    <property type="entry name" value="Formyl_transferase-like_C_sf"/>
</dbReference>
<sequence length="278" mass="30608">MKFAFFGTPYVARDTLAILLQNDLVPKVVITNPDAPRGRGHELTPCETKVFAQEKGLPVLTPAKITPEVIDKIKSLGCDYALVVAYGKILPEALINIFPKGVLNVHYSLLPKYRGASPVESALLCGETTTGVTIQKMVHELDAGDIVATKETDILPTETTKELRPRLVTLGAQLLVETLPAFLSGEIVPVAQDHTAATHFGKIKKEEGKLDLSAPDKKNWNKYRAYAEGPGTYFFTEKDGNRIRVKITSAHLTDSDTFEILRIIPEGKKEMNYSAFTQ</sequence>
<dbReference type="GO" id="GO:0005829">
    <property type="term" value="C:cytosol"/>
    <property type="evidence" value="ECO:0007669"/>
    <property type="project" value="TreeGrafter"/>
</dbReference>
<dbReference type="GO" id="GO:0004479">
    <property type="term" value="F:methionyl-tRNA formyltransferase activity"/>
    <property type="evidence" value="ECO:0007669"/>
    <property type="project" value="UniProtKB-UniRule"/>
</dbReference>
<reference evidence="9" key="1">
    <citation type="submission" date="2017-09" db="EMBL/GenBank/DDBJ databases">
        <title>Depth-based differentiation of microbial function through sediment-hosted aquifers and enrichment of novel symbionts in the deep terrestrial subsurface.</title>
        <authorList>
            <person name="Probst A.J."/>
            <person name="Ladd B."/>
            <person name="Jarett J.K."/>
            <person name="Geller-Mcgrath D.E."/>
            <person name="Sieber C.M.K."/>
            <person name="Emerson J.B."/>
            <person name="Anantharaman K."/>
            <person name="Thomas B.C."/>
            <person name="Malmstrom R."/>
            <person name="Stieglmeier M."/>
            <person name="Klingl A."/>
            <person name="Woyke T."/>
            <person name="Ryan C.M."/>
            <person name="Banfield J.F."/>
        </authorList>
    </citation>
    <scope>NUCLEOTIDE SEQUENCE [LARGE SCALE GENOMIC DNA]</scope>
</reference>
<dbReference type="InterPro" id="IPR041711">
    <property type="entry name" value="Met-tRNA-FMT_N"/>
</dbReference>
<comment type="catalytic activity">
    <reaction evidence="5">
        <text>L-methionyl-tRNA(fMet) + (6R)-10-formyltetrahydrofolate = N-formyl-L-methionyl-tRNA(fMet) + (6S)-5,6,7,8-tetrahydrofolate + H(+)</text>
        <dbReference type="Rhea" id="RHEA:24380"/>
        <dbReference type="Rhea" id="RHEA-COMP:9952"/>
        <dbReference type="Rhea" id="RHEA-COMP:9953"/>
        <dbReference type="ChEBI" id="CHEBI:15378"/>
        <dbReference type="ChEBI" id="CHEBI:57453"/>
        <dbReference type="ChEBI" id="CHEBI:78530"/>
        <dbReference type="ChEBI" id="CHEBI:78844"/>
        <dbReference type="ChEBI" id="CHEBI:195366"/>
        <dbReference type="EC" id="2.1.2.9"/>
    </reaction>
</comment>
<dbReference type="Proteomes" id="UP000229344">
    <property type="component" value="Unassembled WGS sequence"/>
</dbReference>
<evidence type="ECO:0000259" key="7">
    <source>
        <dbReference type="Pfam" id="PF02911"/>
    </source>
</evidence>
<gene>
    <name evidence="5 8" type="primary">fmt</name>
    <name evidence="8" type="ORF">COU16_02165</name>
</gene>
<proteinExistence type="inferred from homology"/>
<evidence type="ECO:0000256" key="2">
    <source>
        <dbReference type="ARBA" id="ARBA00012261"/>
    </source>
</evidence>
<dbReference type="EMBL" id="PFBI01000006">
    <property type="protein sequence ID" value="PIR84374.1"/>
    <property type="molecule type" value="Genomic_DNA"/>
</dbReference>
<protein>
    <recommendedName>
        <fullName evidence="2 5">Methionyl-tRNA formyltransferase</fullName>
        <ecNumber evidence="2 5">2.1.2.9</ecNumber>
    </recommendedName>
</protein>
<dbReference type="Pfam" id="PF00551">
    <property type="entry name" value="Formyl_trans_N"/>
    <property type="match status" value="1"/>
</dbReference>
<comment type="function">
    <text evidence="5">Attaches a formyl group to the free amino group of methionyl-tRNA(fMet). The formyl group appears to play a dual role in the initiator identity of N-formylmethionyl-tRNA by promoting its recognition by IF2 and preventing the misappropriation of this tRNA by the elongation apparatus.</text>
</comment>
<dbReference type="Gene3D" id="3.40.50.12230">
    <property type="match status" value="1"/>
</dbReference>
<feature type="domain" description="Formyl transferase N-terminal" evidence="6">
    <location>
        <begin position="1"/>
        <end position="179"/>
    </location>
</feature>